<dbReference type="Proteomes" id="UP000320762">
    <property type="component" value="Unassembled WGS sequence"/>
</dbReference>
<name>A0A550BST7_9AGAR</name>
<sequence>MAQCPSPFTLSPTLHRIWKTFPASTRDPVFAAFAASTAPHASCKTHSAAAPGIQKAPAITGSGITTATVSSTSSSTPTPPAACAPQHVGILVVNAPRRLRTIRRRRGRVSLAVVAFTVASGCGCVALDARCLSNAQDVTETSISLLPPASREEIIQRPRLHPHTRHTTTVLCAPTAGGMHENVRLDITKYVLPFVPLLPCITYHAKGDSLYLVTIDVTADASAICTAADRRVAITCQDTQSDQRRVRGTYRINSCLADAPKAISSARTATAPSPSVTMGDFPYTIGRICRLQPPILGAVVGRQLTCILRRLESLRFYSPRPRPRHRLPRFGLDLTVLISEMTSPPIHPSSPATLRPSIAASLDDV</sequence>
<evidence type="ECO:0000313" key="2">
    <source>
        <dbReference type="Proteomes" id="UP000320762"/>
    </source>
</evidence>
<organism evidence="1 2">
    <name type="scientific">Schizophyllum amplum</name>
    <dbReference type="NCBI Taxonomy" id="97359"/>
    <lineage>
        <taxon>Eukaryota</taxon>
        <taxon>Fungi</taxon>
        <taxon>Dikarya</taxon>
        <taxon>Basidiomycota</taxon>
        <taxon>Agaricomycotina</taxon>
        <taxon>Agaricomycetes</taxon>
        <taxon>Agaricomycetidae</taxon>
        <taxon>Agaricales</taxon>
        <taxon>Schizophyllaceae</taxon>
        <taxon>Schizophyllum</taxon>
    </lineage>
</organism>
<gene>
    <name evidence="1" type="ORF">BD626DRAFT_542078</name>
</gene>
<proteinExistence type="predicted"/>
<protein>
    <submittedName>
        <fullName evidence="1">Uncharacterized protein</fullName>
    </submittedName>
</protein>
<comment type="caution">
    <text evidence="1">The sequence shown here is derived from an EMBL/GenBank/DDBJ whole genome shotgun (WGS) entry which is preliminary data.</text>
</comment>
<dbReference type="EMBL" id="VDMD01000107">
    <property type="protein sequence ID" value="TRM55605.1"/>
    <property type="molecule type" value="Genomic_DNA"/>
</dbReference>
<reference evidence="1 2" key="1">
    <citation type="journal article" date="2019" name="New Phytol.">
        <title>Comparative genomics reveals unique wood-decay strategies and fruiting body development in the Schizophyllaceae.</title>
        <authorList>
            <person name="Almasi E."/>
            <person name="Sahu N."/>
            <person name="Krizsan K."/>
            <person name="Balint B."/>
            <person name="Kovacs G.M."/>
            <person name="Kiss B."/>
            <person name="Cseklye J."/>
            <person name="Drula E."/>
            <person name="Henrissat B."/>
            <person name="Nagy I."/>
            <person name="Chovatia M."/>
            <person name="Adam C."/>
            <person name="LaButti K."/>
            <person name="Lipzen A."/>
            <person name="Riley R."/>
            <person name="Grigoriev I.V."/>
            <person name="Nagy L.G."/>
        </authorList>
    </citation>
    <scope>NUCLEOTIDE SEQUENCE [LARGE SCALE GENOMIC DNA]</scope>
    <source>
        <strain evidence="1 2">NL-1724</strain>
    </source>
</reference>
<dbReference type="AlphaFoldDB" id="A0A550BST7"/>
<evidence type="ECO:0000313" key="1">
    <source>
        <dbReference type="EMBL" id="TRM55605.1"/>
    </source>
</evidence>
<accession>A0A550BST7</accession>
<feature type="non-terminal residue" evidence="1">
    <location>
        <position position="365"/>
    </location>
</feature>
<keyword evidence="2" id="KW-1185">Reference proteome</keyword>